<evidence type="ECO:0000313" key="4">
    <source>
        <dbReference type="Proteomes" id="UP000053144"/>
    </source>
</evidence>
<feature type="region of interest" description="Disordered" evidence="1">
    <location>
        <begin position="230"/>
        <end position="249"/>
    </location>
</feature>
<accession>A0A0L9V9F1</accession>
<organism evidence="3 4">
    <name type="scientific">Phaseolus angularis</name>
    <name type="common">Azuki bean</name>
    <name type="synonym">Vigna angularis</name>
    <dbReference type="NCBI Taxonomy" id="3914"/>
    <lineage>
        <taxon>Eukaryota</taxon>
        <taxon>Viridiplantae</taxon>
        <taxon>Streptophyta</taxon>
        <taxon>Embryophyta</taxon>
        <taxon>Tracheophyta</taxon>
        <taxon>Spermatophyta</taxon>
        <taxon>Magnoliopsida</taxon>
        <taxon>eudicotyledons</taxon>
        <taxon>Gunneridae</taxon>
        <taxon>Pentapetalae</taxon>
        <taxon>rosids</taxon>
        <taxon>fabids</taxon>
        <taxon>Fabales</taxon>
        <taxon>Fabaceae</taxon>
        <taxon>Papilionoideae</taxon>
        <taxon>50 kb inversion clade</taxon>
        <taxon>NPAAA clade</taxon>
        <taxon>indigoferoid/millettioid clade</taxon>
        <taxon>Phaseoleae</taxon>
        <taxon>Vigna</taxon>
    </lineage>
</organism>
<feature type="transmembrane region" description="Helical" evidence="2">
    <location>
        <begin position="303"/>
        <end position="320"/>
    </location>
</feature>
<evidence type="ECO:0000256" key="2">
    <source>
        <dbReference type="SAM" id="Phobius"/>
    </source>
</evidence>
<dbReference type="STRING" id="3914.A0A0L9V9F1"/>
<dbReference type="Gramene" id="KOM51279">
    <property type="protein sequence ID" value="KOM51279"/>
    <property type="gene ID" value="LR48_Vigan08g210600"/>
</dbReference>
<evidence type="ECO:0000313" key="3">
    <source>
        <dbReference type="EMBL" id="KOM51279.1"/>
    </source>
</evidence>
<feature type="region of interest" description="Disordered" evidence="1">
    <location>
        <begin position="1"/>
        <end position="26"/>
    </location>
</feature>
<sequence>MPVSSFSSHSDDADHPNKRSALIGPKMSYYGQTAKNSIKSFSRDSSTSDCSHDHKIESSYLVISSSPCKRGSFSASQMPVSSFSSHSDDADHPNKVFVDDDETLFGAVPSPTEIQTALTSLKQVFGSCSPVQHVRNTYHYQLDREVDNVKDTPLVDQVDSDLSEADWKEPSLCSYNPSMLQADVFDRASFAVHLLQTDACVERMVRSLSSDKSVWDAVQKNQAVQELRNALNAERDESSDGTVDNDSPDTKNVILRMSDAVVAKLMEAIENITEIVKKLFKTARHKRAAYAGKSNSFKMKLRVSFTLSIMIFLFVVVGRFY</sequence>
<keyword evidence="2" id="KW-1133">Transmembrane helix</keyword>
<reference evidence="4" key="1">
    <citation type="journal article" date="2015" name="Proc. Natl. Acad. Sci. U.S.A.">
        <title>Genome sequencing of adzuki bean (Vigna angularis) provides insight into high starch and low fat accumulation and domestication.</title>
        <authorList>
            <person name="Yang K."/>
            <person name="Tian Z."/>
            <person name="Chen C."/>
            <person name="Luo L."/>
            <person name="Zhao B."/>
            <person name="Wang Z."/>
            <person name="Yu L."/>
            <person name="Li Y."/>
            <person name="Sun Y."/>
            <person name="Li W."/>
            <person name="Chen Y."/>
            <person name="Li Y."/>
            <person name="Zhang Y."/>
            <person name="Ai D."/>
            <person name="Zhao J."/>
            <person name="Shang C."/>
            <person name="Ma Y."/>
            <person name="Wu B."/>
            <person name="Wang M."/>
            <person name="Gao L."/>
            <person name="Sun D."/>
            <person name="Zhang P."/>
            <person name="Guo F."/>
            <person name="Wang W."/>
            <person name="Li Y."/>
            <person name="Wang J."/>
            <person name="Varshney R.K."/>
            <person name="Wang J."/>
            <person name="Ling H.Q."/>
            <person name="Wan P."/>
        </authorList>
    </citation>
    <scope>NUCLEOTIDE SEQUENCE</scope>
    <source>
        <strain evidence="4">cv. Jingnong 6</strain>
    </source>
</reference>
<proteinExistence type="predicted"/>
<dbReference type="EMBL" id="CM003378">
    <property type="protein sequence ID" value="KOM51279.1"/>
    <property type="molecule type" value="Genomic_DNA"/>
</dbReference>
<keyword evidence="2" id="KW-0812">Transmembrane</keyword>
<dbReference type="PANTHER" id="PTHR33625:SF3">
    <property type="entry name" value="OS04G0550700 PROTEIN"/>
    <property type="match status" value="1"/>
</dbReference>
<dbReference type="Proteomes" id="UP000053144">
    <property type="component" value="Chromosome 8"/>
</dbReference>
<dbReference type="OMA" id="DACVERM"/>
<protein>
    <submittedName>
        <fullName evidence="3">Uncharacterized protein</fullName>
    </submittedName>
</protein>
<name>A0A0L9V9F1_PHAAN</name>
<gene>
    <name evidence="3" type="ORF">LR48_Vigan08g210600</name>
</gene>
<evidence type="ECO:0000256" key="1">
    <source>
        <dbReference type="SAM" id="MobiDB-lite"/>
    </source>
</evidence>
<dbReference type="PANTHER" id="PTHR33625">
    <property type="entry name" value="OS08G0179900 PROTEIN"/>
    <property type="match status" value="1"/>
</dbReference>
<keyword evidence="2" id="KW-0472">Membrane</keyword>
<dbReference type="AlphaFoldDB" id="A0A0L9V9F1"/>